<evidence type="ECO:0000313" key="13">
    <source>
        <dbReference type="EMBL" id="CAD5123712.1"/>
    </source>
</evidence>
<comment type="caution">
    <text evidence="13">The sequence shown here is derived from an EMBL/GenBank/DDBJ whole genome shotgun (WGS) entry which is preliminary data.</text>
</comment>
<dbReference type="InterPro" id="IPR036961">
    <property type="entry name" value="Kinesin_motor_dom_sf"/>
</dbReference>
<organism evidence="13 14">
    <name type="scientific">Dimorphilus gyrociliatus</name>
    <dbReference type="NCBI Taxonomy" id="2664684"/>
    <lineage>
        <taxon>Eukaryota</taxon>
        <taxon>Metazoa</taxon>
        <taxon>Spiralia</taxon>
        <taxon>Lophotrochozoa</taxon>
        <taxon>Annelida</taxon>
        <taxon>Polychaeta</taxon>
        <taxon>Polychaeta incertae sedis</taxon>
        <taxon>Dinophilidae</taxon>
        <taxon>Dimorphilus</taxon>
    </lineage>
</organism>
<dbReference type="GO" id="GO:0005634">
    <property type="term" value="C:nucleus"/>
    <property type="evidence" value="ECO:0007669"/>
    <property type="project" value="TreeGrafter"/>
</dbReference>
<feature type="region of interest" description="Disordered" evidence="11">
    <location>
        <begin position="224"/>
        <end position="261"/>
    </location>
</feature>
<feature type="coiled-coil region" evidence="10">
    <location>
        <begin position="850"/>
        <end position="877"/>
    </location>
</feature>
<feature type="coiled-coil region" evidence="10">
    <location>
        <begin position="1061"/>
        <end position="1376"/>
    </location>
</feature>
<keyword evidence="14" id="KW-1185">Reference proteome</keyword>
<dbReference type="OrthoDB" id="2403182at2759"/>
<gene>
    <name evidence="13" type="ORF">DGYR_LOCUS11359</name>
</gene>
<dbReference type="PRINTS" id="PR00380">
    <property type="entry name" value="KINESINHEAVY"/>
</dbReference>
<dbReference type="InterPro" id="IPR027417">
    <property type="entry name" value="P-loop_NTPase"/>
</dbReference>
<feature type="compositionally biased region" description="Basic residues" evidence="11">
    <location>
        <begin position="1726"/>
        <end position="1735"/>
    </location>
</feature>
<dbReference type="PANTHER" id="PTHR47970:SF29">
    <property type="entry name" value="KINESIN FAMILY MEMBER 20B"/>
    <property type="match status" value="1"/>
</dbReference>
<keyword evidence="6 10" id="KW-0175">Coiled coil</keyword>
<feature type="coiled-coil region" evidence="10">
    <location>
        <begin position="696"/>
        <end position="814"/>
    </location>
</feature>
<proteinExistence type="inferred from homology"/>
<dbReference type="GO" id="GO:0005524">
    <property type="term" value="F:ATP binding"/>
    <property type="evidence" value="ECO:0007669"/>
    <property type="project" value="UniProtKB-UniRule"/>
</dbReference>
<dbReference type="InterPro" id="IPR047149">
    <property type="entry name" value="KIF11-like"/>
</dbReference>
<dbReference type="GO" id="GO:0007018">
    <property type="term" value="P:microtubule-based movement"/>
    <property type="evidence" value="ECO:0007669"/>
    <property type="project" value="InterPro"/>
</dbReference>
<dbReference type="Gene3D" id="3.40.850.10">
    <property type="entry name" value="Kinesin motor domain"/>
    <property type="match status" value="2"/>
</dbReference>
<comment type="subcellular location">
    <subcellularLocation>
        <location evidence="1">Cytoplasm</location>
        <location evidence="1">Cytoskeleton</location>
        <location evidence="1">Spindle</location>
    </subcellularLocation>
</comment>
<evidence type="ECO:0000256" key="9">
    <source>
        <dbReference type="PROSITE-ProRule" id="PRU00283"/>
    </source>
</evidence>
<dbReference type="GO" id="GO:0090307">
    <property type="term" value="P:mitotic spindle assembly"/>
    <property type="evidence" value="ECO:0007669"/>
    <property type="project" value="TreeGrafter"/>
</dbReference>
<keyword evidence="7 9" id="KW-0505">Motor protein</keyword>
<evidence type="ECO:0000256" key="8">
    <source>
        <dbReference type="ARBA" id="ARBA00023212"/>
    </source>
</evidence>
<dbReference type="Proteomes" id="UP000549394">
    <property type="component" value="Unassembled WGS sequence"/>
</dbReference>
<dbReference type="EMBL" id="CAJFCJ010000019">
    <property type="protein sequence ID" value="CAD5123712.1"/>
    <property type="molecule type" value="Genomic_DNA"/>
</dbReference>
<evidence type="ECO:0000256" key="3">
    <source>
        <dbReference type="ARBA" id="ARBA00022553"/>
    </source>
</evidence>
<evidence type="ECO:0000256" key="6">
    <source>
        <dbReference type="ARBA" id="ARBA00023054"/>
    </source>
</evidence>
<feature type="coiled-coil region" evidence="10">
    <location>
        <begin position="608"/>
        <end position="653"/>
    </location>
</feature>
<dbReference type="GO" id="GO:0072686">
    <property type="term" value="C:mitotic spindle"/>
    <property type="evidence" value="ECO:0007669"/>
    <property type="project" value="TreeGrafter"/>
</dbReference>
<evidence type="ECO:0000256" key="10">
    <source>
        <dbReference type="SAM" id="Coils"/>
    </source>
</evidence>
<protein>
    <submittedName>
        <fullName evidence="13">DgyrCDS12030</fullName>
    </submittedName>
</protein>
<dbReference type="SUPFAM" id="SSF52540">
    <property type="entry name" value="P-loop containing nucleoside triphosphate hydrolases"/>
    <property type="match status" value="1"/>
</dbReference>
<keyword evidence="8" id="KW-0206">Cytoskeleton</keyword>
<accession>A0A7I8W6H3</accession>
<dbReference type="PROSITE" id="PS50067">
    <property type="entry name" value="KINESIN_MOTOR_2"/>
    <property type="match status" value="1"/>
</dbReference>
<dbReference type="GO" id="GO:0005876">
    <property type="term" value="C:spindle microtubule"/>
    <property type="evidence" value="ECO:0007669"/>
    <property type="project" value="TreeGrafter"/>
</dbReference>
<feature type="region of interest" description="Disordered" evidence="11">
    <location>
        <begin position="1713"/>
        <end position="1773"/>
    </location>
</feature>
<dbReference type="PANTHER" id="PTHR47970">
    <property type="entry name" value="KINESIN-LIKE PROTEIN KIF11"/>
    <property type="match status" value="1"/>
</dbReference>
<dbReference type="GO" id="GO:0008017">
    <property type="term" value="F:microtubule binding"/>
    <property type="evidence" value="ECO:0007669"/>
    <property type="project" value="InterPro"/>
</dbReference>
<keyword evidence="2" id="KW-0963">Cytoplasm</keyword>
<name>A0A7I8W6H3_9ANNE</name>
<feature type="binding site" evidence="9">
    <location>
        <begin position="150"/>
        <end position="157"/>
    </location>
    <ligand>
        <name>ATP</name>
        <dbReference type="ChEBI" id="CHEBI:30616"/>
    </ligand>
</feature>
<evidence type="ECO:0000256" key="2">
    <source>
        <dbReference type="ARBA" id="ARBA00022490"/>
    </source>
</evidence>
<sequence length="1788" mass="206778">MNRLTVELYESYLDPSFRKGSISTDIPKIGLLKRDLDNDFKACEGENVNDEHMKVYLRVKPQDENGKRESEGPRDMVDITSNRTLLMHAPKDSHRYKNQIHTQGKVQASKFTFSRIFEENTSQKVFFDNTMLPAVKTFLSGQNSLLFTYGVTNSGKTYTMQGEPKNPGVMPRSLDVIFNSIGTRQWLATTVKPFGFCSLVDLSKSEIEQEQKLKEDILKMADIPPPLEDDSGSLPNASSVPDSSSEMNSLSSFNSKSSIVSSNADDEEGIRKFLEEEIARERESSSVELDNEDYYFAVYASYAEIYNEFIYDLLSPVPKKRRRTALRLTEDKKKLPYIRGLREVQITNAEEAAKLLIVGKKNLKFACTKLNQHSSRSHGIFTIRLVRIPKSIINKQQLASSRSIKVNMLAFCDLAGAERSSKTEAVGVQLKESGNINTSLLALGRCITQLKINQKDTRKKNIVPFRDSKLTRLFQNFFCGNGSVTMIVNINQSESVFDETLHALKFSAIAQEVVLVQNQEPKPLLERLARTKSADITVPWGSPATIAAHMDPKNFGIYDETDETDIESENSSLNHYRVSLDEAEATPKCHANNTLNTLDCDGNSTLTVDEMLILFEKLEKDKEKKEEEFLLDREKLCKNYDNLIKEIEERHEQDLIDLELRLETKYEQKIENVVDTVKKPKKRRCLLNDSLSDTSSHDYETQIDDLKNKINDLELQLDNTKTSYKNTVSENENLNAALTKFELQFGLQRKENEDMKKQIKFYEEKLIAERNSNTETEKNCKILNKNNLELSEEIKSLVLEKEELLEKIKVVRKEIENSMVHGDDKNKKITSLESIISEKEIADAKKCEENRQLQNQISVLKEELLNVQQLYDSKSEETINLKKDLAAFESVADRKASESGCYKEKVEQLEALISENQLKFDEKIKSMETDFSTNQLDYKTQIKELENTLSDSRTISKQKFESLESEFSEKQENLKQKIESLQKQLSEEQESSNQIIENLKKQLAEKQDYSERKTEDFERQFSEKEELYHKKIEYIENQLTEKEEFSELAIQNLKIELSDKEESSDKKIKDLECQLSESQENLARATEDLKRQITKNKEDSKQEIKVLENQLLENQETAKQRIEYLEGELSQKQTEYEEKITNMENSMKEAQKIYENQLKDLENKLVEKEAESQKSSQIEIKNLHDRLEETQQDNDRKIKELENTFSQKETNLKEKICSLESKLFDSEDCCKDFSDENEILKNQLNKFEKDGGERNVENEELKKTIADLKEKLLNSRALCKSSDVDKEVLTERVEELKTTLKQKTDQNDQLTKTVAKLEADFNELNAINHDSIEKIDGLKRGITKLESELDNSEKENDELSRKLKDTEEELNSSKSLYVKTIEENKSLIEDMKSRELEYNEKLKTTLDNHYDIEKLLDELRNEQEENHRLEETIKSRDEELKKLESGLKDQDMVIEDLDLIIDQKTEDIKSLNERIDSLSEELNSFKNSHEFKNAEVLETKTRLQNEIDEMNNKIINDRKKYNDLCEKLKNERDKFLMDSKVFEAESSRLESENQDLKTKLSNMEVSETKVHNSEETVLALKKKFKALEEKCTVLKERNEQLKEENKSLDENTTKFRSEKDLLVRQIETIMKEKDEKINLLTEELEQLNNMKMKDYQAKDDTPEKPKPKTRKKRITVADENEKKEKAVRKGKKKKPATEPITLDLNDSSCVIDLSSSESSKNEFPKLRPRRGGRAKISHEDGVLTPATENLLSTPSADSKSLTAPRSSRRVKKTSCLLVTSPDDVRIMK</sequence>
<feature type="coiled-coil region" evidence="10">
    <location>
        <begin position="960"/>
        <end position="1016"/>
    </location>
</feature>
<reference evidence="13 14" key="1">
    <citation type="submission" date="2020-08" db="EMBL/GenBank/DDBJ databases">
        <authorList>
            <person name="Hejnol A."/>
        </authorList>
    </citation>
    <scope>NUCLEOTIDE SEQUENCE [LARGE SCALE GENOMIC DNA]</scope>
</reference>
<feature type="compositionally biased region" description="Basic residues" evidence="11">
    <location>
        <begin position="1685"/>
        <end position="1694"/>
    </location>
</feature>
<keyword evidence="3" id="KW-0597">Phosphoprotein</keyword>
<feature type="region of interest" description="Disordered" evidence="11">
    <location>
        <begin position="1651"/>
        <end position="1700"/>
    </location>
</feature>
<evidence type="ECO:0000256" key="5">
    <source>
        <dbReference type="ARBA" id="ARBA00022840"/>
    </source>
</evidence>
<evidence type="ECO:0000313" key="14">
    <source>
        <dbReference type="Proteomes" id="UP000549394"/>
    </source>
</evidence>
<dbReference type="GO" id="GO:0008574">
    <property type="term" value="F:plus-end-directed microtubule motor activity"/>
    <property type="evidence" value="ECO:0007669"/>
    <property type="project" value="TreeGrafter"/>
</dbReference>
<feature type="coiled-coil region" evidence="10">
    <location>
        <begin position="1412"/>
        <end position="1650"/>
    </location>
</feature>
<feature type="compositionally biased region" description="Low complexity" evidence="11">
    <location>
        <begin position="243"/>
        <end position="261"/>
    </location>
</feature>
<dbReference type="SMART" id="SM00129">
    <property type="entry name" value="KISc"/>
    <property type="match status" value="1"/>
</dbReference>
<feature type="compositionally biased region" description="Polar residues" evidence="11">
    <location>
        <begin position="1746"/>
        <end position="1765"/>
    </location>
</feature>
<evidence type="ECO:0000256" key="1">
    <source>
        <dbReference type="ARBA" id="ARBA00004186"/>
    </source>
</evidence>
<feature type="compositionally biased region" description="Basic and acidic residues" evidence="11">
    <location>
        <begin position="1675"/>
        <end position="1684"/>
    </location>
</feature>
<dbReference type="InterPro" id="IPR001752">
    <property type="entry name" value="Kinesin_motor_dom"/>
</dbReference>
<evidence type="ECO:0000259" key="12">
    <source>
        <dbReference type="PROSITE" id="PS50067"/>
    </source>
</evidence>
<dbReference type="Pfam" id="PF00225">
    <property type="entry name" value="Kinesin"/>
    <property type="match status" value="1"/>
</dbReference>
<dbReference type="GO" id="GO:0051231">
    <property type="term" value="P:spindle elongation"/>
    <property type="evidence" value="ECO:0007669"/>
    <property type="project" value="TreeGrafter"/>
</dbReference>
<evidence type="ECO:0000256" key="11">
    <source>
        <dbReference type="SAM" id="MobiDB-lite"/>
    </source>
</evidence>
<feature type="domain" description="Kinesin motor" evidence="12">
    <location>
        <begin position="52"/>
        <end position="513"/>
    </location>
</feature>
<feature type="compositionally biased region" description="Polar residues" evidence="11">
    <location>
        <begin position="233"/>
        <end position="242"/>
    </location>
</feature>
<evidence type="ECO:0000256" key="4">
    <source>
        <dbReference type="ARBA" id="ARBA00022741"/>
    </source>
</evidence>
<keyword evidence="5 9" id="KW-0067">ATP-binding</keyword>
<comment type="similarity">
    <text evidence="9">Belongs to the TRAFAC class myosin-kinesin ATPase superfamily. Kinesin family.</text>
</comment>
<feature type="compositionally biased region" description="Basic and acidic residues" evidence="11">
    <location>
        <begin position="1651"/>
        <end position="1666"/>
    </location>
</feature>
<evidence type="ECO:0000256" key="7">
    <source>
        <dbReference type="ARBA" id="ARBA00023175"/>
    </source>
</evidence>
<keyword evidence="4 9" id="KW-0547">Nucleotide-binding</keyword>